<comment type="caution">
    <text evidence="1">The sequence shown here is derived from an EMBL/GenBank/DDBJ whole genome shotgun (WGS) entry which is preliminary data.</text>
</comment>
<protein>
    <submittedName>
        <fullName evidence="1">Uncharacterized protein</fullName>
    </submittedName>
</protein>
<accession>A0A835YPT0</accession>
<proteinExistence type="predicted"/>
<dbReference type="EMBL" id="JAFCMP010000525">
    <property type="protein sequence ID" value="KAG5177455.1"/>
    <property type="molecule type" value="Genomic_DNA"/>
</dbReference>
<gene>
    <name evidence="1" type="ORF">JKP88DRAFT_256689</name>
</gene>
<dbReference type="OrthoDB" id="96140at2759"/>
<name>A0A835YPT0_9STRA</name>
<sequence>MAEEEALLRAELESGDYVETTLHPDRSYFNPDVYTFDYPRASDYAIGILVDPCKGNAHNCCMRSYGAPEYRMLRAADGNATARAVAKLVHAAPTDILRDVTLIDEDGQEIDPAASCLPDDETAVDDACTAADAPDAARPHALLCTSATAARATKLTSATAAAAPRLRPAGTASCTDGYGNTSPRCVAVAIAQTAMSVACGGAFARDPRCGTFLEVHVPAPNDYARVDAALAEARVPAANATGYVTTAVATTWRGNASRVLCAYELADAFPGASVLIGAAAPRCCAPRAYSQLTRTGAFFCPDAGKAQGAFAPRPASVAERAAAEEAAAAYPYCPRRADDVDVLMGAGLLADDDARGCGGGDAEFSFRGRVGTVVEAPTASDDGSGVYRVTFNGGRTDYAFEPQHVALELDYNYELWWVQRTRSALVVQKRKPFTVTAPRCTFDAVNNQYFPYAELDADGVPID</sequence>
<keyword evidence="2" id="KW-1185">Reference proteome</keyword>
<evidence type="ECO:0000313" key="1">
    <source>
        <dbReference type="EMBL" id="KAG5177455.1"/>
    </source>
</evidence>
<dbReference type="Proteomes" id="UP000664859">
    <property type="component" value="Unassembled WGS sequence"/>
</dbReference>
<organism evidence="1 2">
    <name type="scientific">Tribonema minus</name>
    <dbReference type="NCBI Taxonomy" id="303371"/>
    <lineage>
        <taxon>Eukaryota</taxon>
        <taxon>Sar</taxon>
        <taxon>Stramenopiles</taxon>
        <taxon>Ochrophyta</taxon>
        <taxon>PX clade</taxon>
        <taxon>Xanthophyceae</taxon>
        <taxon>Tribonematales</taxon>
        <taxon>Tribonemataceae</taxon>
        <taxon>Tribonema</taxon>
    </lineage>
</organism>
<reference evidence="1" key="1">
    <citation type="submission" date="2021-02" db="EMBL/GenBank/DDBJ databases">
        <title>First Annotated Genome of the Yellow-green Alga Tribonema minus.</title>
        <authorList>
            <person name="Mahan K.M."/>
        </authorList>
    </citation>
    <scope>NUCLEOTIDE SEQUENCE</scope>
    <source>
        <strain evidence="1">UTEX B ZZ1240</strain>
    </source>
</reference>
<dbReference type="AlphaFoldDB" id="A0A835YPT0"/>
<evidence type="ECO:0000313" key="2">
    <source>
        <dbReference type="Proteomes" id="UP000664859"/>
    </source>
</evidence>